<organism evidence="3 4">
    <name type="scientific">Parascaris equorum</name>
    <name type="common">Equine roundworm</name>
    <dbReference type="NCBI Taxonomy" id="6256"/>
    <lineage>
        <taxon>Eukaryota</taxon>
        <taxon>Metazoa</taxon>
        <taxon>Ecdysozoa</taxon>
        <taxon>Nematoda</taxon>
        <taxon>Chromadorea</taxon>
        <taxon>Rhabditida</taxon>
        <taxon>Spirurina</taxon>
        <taxon>Ascaridomorpha</taxon>
        <taxon>Ascaridoidea</taxon>
        <taxon>Ascarididae</taxon>
        <taxon>Parascaris</taxon>
    </lineage>
</organism>
<feature type="domain" description="ShKT" evidence="2">
    <location>
        <begin position="96"/>
        <end position="135"/>
    </location>
</feature>
<protein>
    <submittedName>
        <fullName evidence="4">ShKT domain-containing protein</fullName>
    </submittedName>
</protein>
<evidence type="ECO:0000259" key="2">
    <source>
        <dbReference type="PROSITE" id="PS51670"/>
    </source>
</evidence>
<dbReference type="InterPro" id="IPR003582">
    <property type="entry name" value="ShKT_dom"/>
</dbReference>
<accession>A0A914RPH5</accession>
<dbReference type="PROSITE" id="PS51670">
    <property type="entry name" value="SHKT"/>
    <property type="match status" value="1"/>
</dbReference>
<sequence length="138" mass="16519">MTAQCHVGDERMQNLRYVTHDKQVKTVLLSLEQRFMVKSRREMTYYLLLPKYRQHRYSHSIICFYLVQSQVNNALTYDSLLNMQDDDNPITSNFKCRRNGCCDQHEWCRFWASVGECVTNRDWMEDNCQLACDTCRRG</sequence>
<dbReference type="SMART" id="SM00254">
    <property type="entry name" value="ShKT"/>
    <property type="match status" value="1"/>
</dbReference>
<comment type="caution">
    <text evidence="1">Lacks conserved residue(s) required for the propagation of feature annotation.</text>
</comment>
<evidence type="ECO:0000313" key="4">
    <source>
        <dbReference type="WBParaSite" id="PEQ_0000819601-mRNA-1"/>
    </source>
</evidence>
<evidence type="ECO:0000313" key="3">
    <source>
        <dbReference type="Proteomes" id="UP000887564"/>
    </source>
</evidence>
<keyword evidence="3" id="KW-1185">Reference proteome</keyword>
<name>A0A914RPH5_PAREQ</name>
<reference evidence="4" key="1">
    <citation type="submission" date="2022-11" db="UniProtKB">
        <authorList>
            <consortium name="WormBaseParasite"/>
        </authorList>
    </citation>
    <scope>IDENTIFICATION</scope>
</reference>
<dbReference type="Proteomes" id="UP000887564">
    <property type="component" value="Unplaced"/>
</dbReference>
<proteinExistence type="predicted"/>
<dbReference type="Pfam" id="PF01549">
    <property type="entry name" value="ShK"/>
    <property type="match status" value="1"/>
</dbReference>
<evidence type="ECO:0000256" key="1">
    <source>
        <dbReference type="PROSITE-ProRule" id="PRU01005"/>
    </source>
</evidence>
<dbReference type="WBParaSite" id="PEQ_0000819601-mRNA-1">
    <property type="protein sequence ID" value="PEQ_0000819601-mRNA-1"/>
    <property type="gene ID" value="PEQ_0000819601"/>
</dbReference>
<dbReference type="AlphaFoldDB" id="A0A914RPH5"/>